<evidence type="ECO:0000256" key="3">
    <source>
        <dbReference type="SAM" id="MobiDB-lite"/>
    </source>
</evidence>
<evidence type="ECO:0000256" key="1">
    <source>
        <dbReference type="ARBA" id="ARBA00004173"/>
    </source>
</evidence>
<evidence type="ECO:0000313" key="5">
    <source>
        <dbReference type="Proteomes" id="UP000037136"/>
    </source>
</evidence>
<dbReference type="AlphaFoldDB" id="A0A2A9PCX7"/>
<proteinExistence type="predicted"/>
<name>A0A2A9PCX7_OPHUN</name>
<feature type="region of interest" description="Disordered" evidence="3">
    <location>
        <begin position="1"/>
        <end position="22"/>
    </location>
</feature>
<comment type="caution">
    <text evidence="4">The sequence shown here is derived from an EMBL/GenBank/DDBJ whole genome shotgun (WGS) entry which is preliminary data.</text>
</comment>
<dbReference type="STRING" id="268505.A0A2A9PCX7"/>
<evidence type="ECO:0000256" key="2">
    <source>
        <dbReference type="ARBA" id="ARBA00023128"/>
    </source>
</evidence>
<dbReference type="EMBL" id="LAZP02000262">
    <property type="protein sequence ID" value="PFH58730.1"/>
    <property type="molecule type" value="Genomic_DNA"/>
</dbReference>
<organism evidence="4 5">
    <name type="scientific">Ophiocordyceps unilateralis</name>
    <name type="common">Zombie-ant fungus</name>
    <name type="synonym">Torrubia unilateralis</name>
    <dbReference type="NCBI Taxonomy" id="268505"/>
    <lineage>
        <taxon>Eukaryota</taxon>
        <taxon>Fungi</taxon>
        <taxon>Dikarya</taxon>
        <taxon>Ascomycota</taxon>
        <taxon>Pezizomycotina</taxon>
        <taxon>Sordariomycetes</taxon>
        <taxon>Hypocreomycetidae</taxon>
        <taxon>Hypocreales</taxon>
        <taxon>Ophiocordycipitaceae</taxon>
        <taxon>Ophiocordyceps</taxon>
    </lineage>
</organism>
<sequence length="270" mass="29798">MNATTKTSPDKTEPTPGGRHTCRSIKDRAKALPLDLGKFQSRIHNILSCLSRVSAPLILTIRPHNDPSFSFSPFFLLLSYARMVKDSASSGMDLDEPARNYTAEEERTFQEQLFLQAARDNAAASTSGTYAAPDADDYIHSPTDSILLAASISLPPPTNPNPQRGCNVEMVFLTPIESSMSSIIIPTSEPPQPTEYPAKRFWIFPMESQQAVLKKTLRDLLAKNFIRPSSSEAGAPVLFARKPGGGLRFCVDYRALNAITKPDRYRLPLL</sequence>
<dbReference type="InterPro" id="IPR043502">
    <property type="entry name" value="DNA/RNA_pol_sf"/>
</dbReference>
<dbReference type="PANTHER" id="PTHR15503">
    <property type="entry name" value="LDOC1 RELATED"/>
    <property type="match status" value="1"/>
</dbReference>
<gene>
    <name evidence="4" type="ORF">XA68_13290</name>
</gene>
<protein>
    <recommendedName>
        <fullName evidence="6">Reverse transcriptase domain-containing protein</fullName>
    </recommendedName>
</protein>
<keyword evidence="5" id="KW-1185">Reference proteome</keyword>
<dbReference type="GO" id="GO:0005739">
    <property type="term" value="C:mitochondrion"/>
    <property type="evidence" value="ECO:0007669"/>
    <property type="project" value="UniProtKB-SubCell"/>
</dbReference>
<dbReference type="Gene3D" id="3.10.10.10">
    <property type="entry name" value="HIV Type 1 Reverse Transcriptase, subunit A, domain 1"/>
    <property type="match status" value="1"/>
</dbReference>
<comment type="subcellular location">
    <subcellularLocation>
        <location evidence="1">Mitochondrion</location>
    </subcellularLocation>
</comment>
<dbReference type="PANTHER" id="PTHR15503:SF29">
    <property type="entry name" value="CCHC-TYPE DOMAIN-CONTAINING PROTEIN-RELATED"/>
    <property type="match status" value="1"/>
</dbReference>
<evidence type="ECO:0000313" key="4">
    <source>
        <dbReference type="EMBL" id="PFH58730.1"/>
    </source>
</evidence>
<dbReference type="Proteomes" id="UP000037136">
    <property type="component" value="Unassembled WGS sequence"/>
</dbReference>
<keyword evidence="2" id="KW-0496">Mitochondrion</keyword>
<dbReference type="InterPro" id="IPR032567">
    <property type="entry name" value="RTL1-rel"/>
</dbReference>
<reference evidence="4 5" key="1">
    <citation type="journal article" date="2015" name="BMC Genomics">
        <title>Gene expression during zombie ant biting behavior reflects the complexity underlying fungal parasitic behavioral manipulation.</title>
        <authorList>
            <person name="de Bekker C."/>
            <person name="Ohm R.A."/>
            <person name="Loreto R.G."/>
            <person name="Sebastian A."/>
            <person name="Albert I."/>
            <person name="Merrow M."/>
            <person name="Brachmann A."/>
            <person name="Hughes D.P."/>
        </authorList>
    </citation>
    <scope>NUCLEOTIDE SEQUENCE [LARGE SCALE GENOMIC DNA]</scope>
    <source>
        <strain evidence="4 5">SC16a</strain>
    </source>
</reference>
<accession>A0A2A9PCX7</accession>
<dbReference type="OrthoDB" id="4928101at2759"/>
<evidence type="ECO:0008006" key="6">
    <source>
        <dbReference type="Google" id="ProtNLM"/>
    </source>
</evidence>
<reference evidence="4 5" key="2">
    <citation type="journal article" date="2017" name="Sci. Rep.">
        <title>Ant-infecting Ophiocordyceps genomes reveal a high diversity of potential behavioral manipulation genes and a possible major role for enterotoxins.</title>
        <authorList>
            <person name="de Bekker C."/>
            <person name="Ohm R.A."/>
            <person name="Evans H.C."/>
            <person name="Brachmann A."/>
            <person name="Hughes D.P."/>
        </authorList>
    </citation>
    <scope>NUCLEOTIDE SEQUENCE [LARGE SCALE GENOMIC DNA]</scope>
    <source>
        <strain evidence="4 5">SC16a</strain>
    </source>
</reference>
<dbReference type="SUPFAM" id="SSF56672">
    <property type="entry name" value="DNA/RNA polymerases"/>
    <property type="match status" value="1"/>
</dbReference>